<evidence type="ECO:0000313" key="4">
    <source>
        <dbReference type="EMBL" id="VAW51029.1"/>
    </source>
</evidence>
<dbReference type="InterPro" id="IPR011009">
    <property type="entry name" value="Kinase-like_dom_sf"/>
</dbReference>
<dbReference type="EMBL" id="UOFE01000011">
    <property type="protein sequence ID" value="VAW51029.1"/>
    <property type="molecule type" value="Genomic_DNA"/>
</dbReference>
<organism evidence="4">
    <name type="scientific">hydrothermal vent metagenome</name>
    <dbReference type="NCBI Taxonomy" id="652676"/>
    <lineage>
        <taxon>unclassified sequences</taxon>
        <taxon>metagenomes</taxon>
        <taxon>ecological metagenomes</taxon>
    </lineage>
</organism>
<sequence>MDRLSQLKQWLESLAENTYTNLQPASADASFRQYFRVTNKNDNKTYIIMDAPPEKEDSRPFMLVTNLIRRVEVNAPNIIAVDVKQGFLLLDDLGNRPYLDELNDDSAEKLYIDAIEALLKLQNIDGVLPAYDAQLLQTEMDLFETWYLNRHLDTELNKAQKAVLNNIFKLLIKNAEEQPQVFVHRDYHSRNLMITDDNNPGVIDYQDAVFGPISYDLVSLFKDCYIEWPREKIEHWLDHYLARLTPHRFIEKRTLVRWFDLMGVQRHLKVLGIFARLNYRDGKAQYLDDLPLTLKYIIDACNRYDELKPLKLLLEDTISQSKNSSTIA</sequence>
<dbReference type="PANTHER" id="PTHR33540">
    <property type="entry name" value="TRNA THREONYLCARBAMOYLADENOSINE BIOSYNTHESIS PROTEIN TSAE"/>
    <property type="match status" value="1"/>
</dbReference>
<evidence type="ECO:0000256" key="1">
    <source>
        <dbReference type="ARBA" id="ARBA00022741"/>
    </source>
</evidence>
<evidence type="ECO:0000259" key="3">
    <source>
        <dbReference type="Pfam" id="PF01636"/>
    </source>
</evidence>
<reference evidence="4" key="1">
    <citation type="submission" date="2018-06" db="EMBL/GenBank/DDBJ databases">
        <authorList>
            <person name="Zhirakovskaya E."/>
        </authorList>
    </citation>
    <scope>NUCLEOTIDE SEQUENCE</scope>
</reference>
<accession>A0A3B0WNX7</accession>
<proteinExistence type="predicted"/>
<feature type="domain" description="Aminoglycoside phosphotransferase" evidence="3">
    <location>
        <begin position="22"/>
        <end position="244"/>
    </location>
</feature>
<evidence type="ECO:0000256" key="2">
    <source>
        <dbReference type="ARBA" id="ARBA00022840"/>
    </source>
</evidence>
<protein>
    <submittedName>
        <fullName evidence="4">Phosphotransferase involved in threonylcarbamoyladenosine t(6)A37 formation in tRNA</fullName>
    </submittedName>
</protein>
<gene>
    <name evidence="4" type="ORF">MNBD_GAMMA05-2367</name>
</gene>
<dbReference type="SUPFAM" id="SSF56112">
    <property type="entry name" value="Protein kinase-like (PK-like)"/>
    <property type="match status" value="1"/>
</dbReference>
<name>A0A3B0WNX7_9ZZZZ</name>
<dbReference type="Gene3D" id="3.30.200.20">
    <property type="entry name" value="Phosphorylase Kinase, domain 1"/>
    <property type="match status" value="1"/>
</dbReference>
<keyword evidence="4" id="KW-0808">Transferase</keyword>
<dbReference type="GO" id="GO:0005524">
    <property type="term" value="F:ATP binding"/>
    <property type="evidence" value="ECO:0007669"/>
    <property type="project" value="UniProtKB-KW"/>
</dbReference>
<dbReference type="Gene3D" id="3.90.1200.10">
    <property type="match status" value="1"/>
</dbReference>
<dbReference type="GO" id="GO:0016740">
    <property type="term" value="F:transferase activity"/>
    <property type="evidence" value="ECO:0007669"/>
    <property type="project" value="UniProtKB-KW"/>
</dbReference>
<dbReference type="PANTHER" id="PTHR33540:SF1">
    <property type="entry name" value="N-ACETYLMURAMATE_N-ACETYLGLUCOSAMINE KINASE"/>
    <property type="match status" value="1"/>
</dbReference>
<dbReference type="InterPro" id="IPR002575">
    <property type="entry name" value="Aminoglycoside_PTrfase"/>
</dbReference>
<keyword evidence="1" id="KW-0547">Nucleotide-binding</keyword>
<keyword evidence="2" id="KW-0067">ATP-binding</keyword>
<dbReference type="AlphaFoldDB" id="A0A3B0WNX7"/>
<dbReference type="Pfam" id="PF01636">
    <property type="entry name" value="APH"/>
    <property type="match status" value="1"/>
</dbReference>